<dbReference type="RefSeq" id="WP_173803992.1">
    <property type="nucleotide sequence ID" value="NZ_AP018042.1"/>
</dbReference>
<dbReference type="AlphaFoldDB" id="A0A1Y1CH49"/>
<dbReference type="Proteomes" id="UP000218267">
    <property type="component" value="Chromosome"/>
</dbReference>
<feature type="domain" description="Type I restriction enzyme R protein N-terminal" evidence="1">
    <location>
        <begin position="35"/>
        <end position="144"/>
    </location>
</feature>
<dbReference type="InterPro" id="IPR029464">
    <property type="entry name" value="HSDR_N"/>
</dbReference>
<dbReference type="GO" id="GO:0004519">
    <property type="term" value="F:endonuclease activity"/>
    <property type="evidence" value="ECO:0007669"/>
    <property type="project" value="UniProtKB-KW"/>
</dbReference>
<sequence>MENLNLPTYSFKIKLELQRKLIFDSIRKKYVVLTPEEWVRQNFIQYLVDEKGYPGSLIAIEKKVDVNLLPQRSDIVLYNNNAQAVMIVECKSVKVKLTQDVFNQIARYNMKLRVPFLVVTNGLQHYCCQMDYEKKSFKFIPEIPLYASLKNFQD</sequence>
<name>A0A1Y1CH49_9BACT</name>
<accession>A0A1Y1CH49</accession>
<evidence type="ECO:0000313" key="2">
    <source>
        <dbReference type="EMBL" id="BAX79413.1"/>
    </source>
</evidence>
<dbReference type="KEGG" id="mbas:ALGA_1027"/>
<keyword evidence="2" id="KW-0378">Hydrolase</keyword>
<reference evidence="3" key="2">
    <citation type="journal article" date="2020" name="Antonie Van Leeuwenhoek">
        <title>Labilibaculum antarcticum sp. nov., a novel facultative anaerobic, psychrotorelant bacterium isolated from marine sediment of Antarctica.</title>
        <authorList>
            <person name="Watanabe M."/>
            <person name="Kojima H."/>
            <person name="Fukui M."/>
        </authorList>
    </citation>
    <scope>NUCLEOTIDE SEQUENCE [LARGE SCALE GENOMIC DNA]</scope>
    <source>
        <strain evidence="3">SPP2</strain>
    </source>
</reference>
<evidence type="ECO:0000313" key="3">
    <source>
        <dbReference type="Proteomes" id="UP000218267"/>
    </source>
</evidence>
<organism evidence="2 3">
    <name type="scientific">Labilibaculum antarcticum</name>
    <dbReference type="NCBI Taxonomy" id="1717717"/>
    <lineage>
        <taxon>Bacteria</taxon>
        <taxon>Pseudomonadati</taxon>
        <taxon>Bacteroidota</taxon>
        <taxon>Bacteroidia</taxon>
        <taxon>Marinilabiliales</taxon>
        <taxon>Marinifilaceae</taxon>
        <taxon>Labilibaculum</taxon>
    </lineage>
</organism>
<dbReference type="Pfam" id="PF13588">
    <property type="entry name" value="HSDR_N_2"/>
    <property type="match status" value="1"/>
</dbReference>
<keyword evidence="3" id="KW-1185">Reference proteome</keyword>
<evidence type="ECO:0000259" key="1">
    <source>
        <dbReference type="Pfam" id="PF13588"/>
    </source>
</evidence>
<protein>
    <submittedName>
        <fullName evidence="2">Restriction endonuclease subunit R</fullName>
    </submittedName>
</protein>
<keyword evidence="2" id="KW-0255">Endonuclease</keyword>
<keyword evidence="2" id="KW-0540">Nuclease</keyword>
<dbReference type="EMBL" id="AP018042">
    <property type="protein sequence ID" value="BAX79413.1"/>
    <property type="molecule type" value="Genomic_DNA"/>
</dbReference>
<dbReference type="Gene3D" id="3.90.1570.30">
    <property type="match status" value="1"/>
</dbReference>
<proteinExistence type="predicted"/>
<gene>
    <name evidence="2" type="ORF">ALGA_1027</name>
</gene>
<reference evidence="2 3" key="1">
    <citation type="journal article" date="2018" name="Mar. Genomics">
        <title>Complete genome sequence of Marinifilaceae bacterium strain SPP2, isolated from the Antarctic marine sediment.</title>
        <authorList>
            <person name="Watanabe M."/>
            <person name="Kojima H."/>
            <person name="Fukui M."/>
        </authorList>
    </citation>
    <scope>NUCLEOTIDE SEQUENCE [LARGE SCALE GENOMIC DNA]</scope>
    <source>
        <strain evidence="2 3">SPP2</strain>
    </source>
</reference>